<keyword evidence="3" id="KW-1185">Reference proteome</keyword>
<gene>
    <name evidence="2" type="ORF">Asulf_01100</name>
</gene>
<proteinExistence type="predicted"/>
<keyword evidence="1" id="KW-0472">Membrane</keyword>
<dbReference type="KEGG" id="ast:Asulf_01100"/>
<accession>N0BLL3</accession>
<feature type="transmembrane region" description="Helical" evidence="1">
    <location>
        <begin position="102"/>
        <end position="124"/>
    </location>
</feature>
<feature type="transmembrane region" description="Helical" evidence="1">
    <location>
        <begin position="136"/>
        <end position="158"/>
    </location>
</feature>
<sequence>MLIILVILKRGTSMNKRGIVPNPNSLWMKFLVVWYGIYQASHVIVNLLYFLIPDISFPPPPPDDWSPQIVHFFTGMAATDLINAVLTLVFVYGYFKKARWSMWLGTLTLTISMYAAIVFTYGTIASGAWTGNLYGYLWFYIPFVPVVILFVVFSIWGVHGKFLDNNA</sequence>
<dbReference type="STRING" id="387631.Asulf_01100"/>
<evidence type="ECO:0000256" key="1">
    <source>
        <dbReference type="SAM" id="Phobius"/>
    </source>
</evidence>
<keyword evidence="1" id="KW-1133">Transmembrane helix</keyword>
<reference evidence="2 3" key="1">
    <citation type="journal article" date="2013" name="Genome Announc.">
        <title>Complete Genome Sequence of the Thermophilic and Facultatively Chemolithoautotrophic Sulfate Reducer Archaeoglobus sulfaticallidus Strain PM70-1T.</title>
        <authorList>
            <person name="Stokke R."/>
            <person name="Hocking W.P."/>
            <person name="Steinsbu B.O."/>
            <person name="Steen I.H."/>
        </authorList>
    </citation>
    <scope>NUCLEOTIDE SEQUENCE [LARGE SCALE GENOMIC DNA]</scope>
    <source>
        <strain evidence="2">PM70-1</strain>
    </source>
</reference>
<keyword evidence="1" id="KW-0812">Transmembrane</keyword>
<evidence type="ECO:0008006" key="4">
    <source>
        <dbReference type="Google" id="ProtNLM"/>
    </source>
</evidence>
<evidence type="ECO:0000313" key="2">
    <source>
        <dbReference type="EMBL" id="AGK61100.1"/>
    </source>
</evidence>
<protein>
    <recommendedName>
        <fullName evidence="4">EXPERA domain-containing protein</fullName>
    </recommendedName>
</protein>
<feature type="transmembrane region" description="Helical" evidence="1">
    <location>
        <begin position="72"/>
        <end position="95"/>
    </location>
</feature>
<organism evidence="2 3">
    <name type="scientific">Archaeoglobus sulfaticallidus PM70-1</name>
    <dbReference type="NCBI Taxonomy" id="387631"/>
    <lineage>
        <taxon>Archaea</taxon>
        <taxon>Methanobacteriati</taxon>
        <taxon>Methanobacteriota</taxon>
        <taxon>Archaeoglobi</taxon>
        <taxon>Archaeoglobales</taxon>
        <taxon>Archaeoglobaceae</taxon>
        <taxon>Archaeoglobus</taxon>
    </lineage>
</organism>
<dbReference type="HOGENOM" id="CLU_1590784_0_0_2"/>
<dbReference type="Proteomes" id="UP000013307">
    <property type="component" value="Chromosome"/>
</dbReference>
<name>N0BLL3_9EURY</name>
<dbReference type="AlphaFoldDB" id="N0BLL3"/>
<feature type="transmembrane region" description="Helical" evidence="1">
    <location>
        <begin position="26"/>
        <end position="52"/>
    </location>
</feature>
<evidence type="ECO:0000313" key="3">
    <source>
        <dbReference type="Proteomes" id="UP000013307"/>
    </source>
</evidence>
<dbReference type="EMBL" id="CP005290">
    <property type="protein sequence ID" value="AGK61100.1"/>
    <property type="molecule type" value="Genomic_DNA"/>
</dbReference>